<dbReference type="InterPro" id="IPR055368">
    <property type="entry name" value="WH3_Lhr"/>
</dbReference>
<feature type="domain" description="Large helicase-related protein winged-helix" evidence="3">
    <location>
        <begin position="185"/>
        <end position="276"/>
    </location>
</feature>
<feature type="domain" description="Large helicase-related protein winged-helix" evidence="2">
    <location>
        <begin position="452"/>
        <end position="485"/>
    </location>
</feature>
<sequence>MQSLVPERACRHAEDVADLLRRLGPMNEREVAERTREEVRDQVPGWLADLTAARRLVEVRIAGQARWSVVEDAGRLRDALGTALPPGIPDAFLEPTTDPLGDLVSRYARAHGPFPVDDAAAWLGLGTAVVRDALRRLVSAGRVVEGELRPAATGTDYCDAEILRRLRRRSLATLRAQVEPATDVDLARFLAAWQGVTEDSGHPAPVLRGRAGLLRAIEQLSGVRVPASALEALVLPARVPGYTPAMLDEALGRGDVVWQGHGSIAGNDGWISLHLADTAPLTLAGPESTTPAASEAARTEGAQGADDSESAQGVGEANTAQDAGETAEVGRAPAALTTRITQVLATGGGYFFTALTDSLRGAAGTDDEPRDDAVVQALWELVWSGRLSNDTFAPVRALLAGGRGAHKTRRRPGPARLGRRGIGALGSRGLARTARSAPPHAAGRWTLLPDVEPDATARTLATAEVLLDRYGVLTRGSVAAEEVEEASRRCTGSSPPPRTPEPCAAGTSSSTSEPRSSPPPVRWTASAPSPARSARRRQPAAAHSSSPPPIRPIPTAPPSPGPIAATAATARVARPEPSSCCSTAGSCATSNGAGAPSSPSPGRQRAPTTGTIRISIDPTEMAGTTDTSDTSHTRTARRPAGRRPRRRWWPRSRAERSTSSPSPPSTASRR</sequence>
<evidence type="ECO:0000313" key="5">
    <source>
        <dbReference type="EMBL" id="GMA39227.1"/>
    </source>
</evidence>
<evidence type="ECO:0000313" key="6">
    <source>
        <dbReference type="Proteomes" id="UP001157126"/>
    </source>
</evidence>
<protein>
    <recommendedName>
        <fullName evidence="7">XPB/Ssl2-like helicase family protein</fullName>
    </recommendedName>
</protein>
<dbReference type="InterPro" id="IPR055367">
    <property type="entry name" value="WH4_Lhr"/>
</dbReference>
<evidence type="ECO:0000259" key="4">
    <source>
        <dbReference type="Pfam" id="PF23236"/>
    </source>
</evidence>
<keyword evidence="6" id="KW-1185">Reference proteome</keyword>
<accession>A0ABQ6IPU0</accession>
<organism evidence="5 6">
    <name type="scientific">Mobilicoccus caccae</name>
    <dbReference type="NCBI Taxonomy" id="1859295"/>
    <lineage>
        <taxon>Bacteria</taxon>
        <taxon>Bacillati</taxon>
        <taxon>Actinomycetota</taxon>
        <taxon>Actinomycetes</taxon>
        <taxon>Micrococcales</taxon>
        <taxon>Dermatophilaceae</taxon>
        <taxon>Mobilicoccus</taxon>
    </lineage>
</organism>
<feature type="compositionally biased region" description="Low complexity" evidence="1">
    <location>
        <begin position="562"/>
        <end position="602"/>
    </location>
</feature>
<feature type="region of interest" description="Disordered" evidence="1">
    <location>
        <begin position="479"/>
        <end position="670"/>
    </location>
</feature>
<dbReference type="InterPro" id="IPR055369">
    <property type="entry name" value="WH2_Lhr"/>
</dbReference>
<dbReference type="EMBL" id="BSUO01000001">
    <property type="protein sequence ID" value="GMA39227.1"/>
    <property type="molecule type" value="Genomic_DNA"/>
</dbReference>
<reference evidence="6" key="1">
    <citation type="journal article" date="2019" name="Int. J. Syst. Evol. Microbiol.">
        <title>The Global Catalogue of Microorganisms (GCM) 10K type strain sequencing project: providing services to taxonomists for standard genome sequencing and annotation.</title>
        <authorList>
            <consortium name="The Broad Institute Genomics Platform"/>
            <consortium name="The Broad Institute Genome Sequencing Center for Infectious Disease"/>
            <person name="Wu L."/>
            <person name="Ma J."/>
        </authorList>
    </citation>
    <scope>NUCLEOTIDE SEQUENCE [LARGE SCALE GENOMIC DNA]</scope>
    <source>
        <strain evidence="6">NBRC 113072</strain>
    </source>
</reference>
<dbReference type="Pfam" id="PF23236">
    <property type="entry name" value="WHD_2nd_Lhr"/>
    <property type="match status" value="1"/>
</dbReference>
<evidence type="ECO:0000259" key="2">
    <source>
        <dbReference type="Pfam" id="PF23234"/>
    </source>
</evidence>
<feature type="compositionally biased region" description="Pro residues" evidence="1">
    <location>
        <begin position="546"/>
        <end position="561"/>
    </location>
</feature>
<evidence type="ECO:0008006" key="7">
    <source>
        <dbReference type="Google" id="ProtNLM"/>
    </source>
</evidence>
<feature type="compositionally biased region" description="Low complexity" evidence="1">
    <location>
        <begin position="657"/>
        <end position="670"/>
    </location>
</feature>
<gene>
    <name evidence="5" type="ORF">GCM10025883_12720</name>
</gene>
<proteinExistence type="predicted"/>
<evidence type="ECO:0000256" key="1">
    <source>
        <dbReference type="SAM" id="MobiDB-lite"/>
    </source>
</evidence>
<dbReference type="Pfam" id="PF23235">
    <property type="entry name" value="WHD_3rd_Lhr"/>
    <property type="match status" value="1"/>
</dbReference>
<name>A0ABQ6IPU0_9MICO</name>
<evidence type="ECO:0000259" key="3">
    <source>
        <dbReference type="Pfam" id="PF23235"/>
    </source>
</evidence>
<feature type="domain" description="Large helicase-related protein winged-helix" evidence="4">
    <location>
        <begin position="2"/>
        <end position="95"/>
    </location>
</feature>
<dbReference type="Pfam" id="PF23234">
    <property type="entry name" value="WHD_4th_Lhr"/>
    <property type="match status" value="1"/>
</dbReference>
<feature type="compositionally biased region" description="Basic residues" evidence="1">
    <location>
        <begin position="634"/>
        <end position="650"/>
    </location>
</feature>
<dbReference type="Proteomes" id="UP001157126">
    <property type="component" value="Unassembled WGS sequence"/>
</dbReference>
<feature type="region of interest" description="Disordered" evidence="1">
    <location>
        <begin position="282"/>
        <end position="330"/>
    </location>
</feature>
<comment type="caution">
    <text evidence="5">The sequence shown here is derived from an EMBL/GenBank/DDBJ whole genome shotgun (WGS) entry which is preliminary data.</text>
</comment>